<protein>
    <submittedName>
        <fullName evidence="1">Uncharacterized protein</fullName>
    </submittedName>
</protein>
<dbReference type="Proteomes" id="UP000447434">
    <property type="component" value="Chromosome 17"/>
</dbReference>
<comment type="caution">
    <text evidence="1">The sequence shown here is derived from an EMBL/GenBank/DDBJ whole genome shotgun (WGS) entry which is preliminary data.</text>
</comment>
<organism evidence="1 2">
    <name type="scientific">Lupinus albus</name>
    <name type="common">White lupine</name>
    <name type="synonym">Lupinus termis</name>
    <dbReference type="NCBI Taxonomy" id="3870"/>
    <lineage>
        <taxon>Eukaryota</taxon>
        <taxon>Viridiplantae</taxon>
        <taxon>Streptophyta</taxon>
        <taxon>Embryophyta</taxon>
        <taxon>Tracheophyta</taxon>
        <taxon>Spermatophyta</taxon>
        <taxon>Magnoliopsida</taxon>
        <taxon>eudicotyledons</taxon>
        <taxon>Gunneridae</taxon>
        <taxon>Pentapetalae</taxon>
        <taxon>rosids</taxon>
        <taxon>fabids</taxon>
        <taxon>Fabales</taxon>
        <taxon>Fabaceae</taxon>
        <taxon>Papilionoideae</taxon>
        <taxon>50 kb inversion clade</taxon>
        <taxon>genistoids sensu lato</taxon>
        <taxon>core genistoids</taxon>
        <taxon>Genisteae</taxon>
        <taxon>Lupinus</taxon>
    </lineage>
</organism>
<dbReference type="AlphaFoldDB" id="A0A6A4P3U0"/>
<dbReference type="OrthoDB" id="1921521at2759"/>
<dbReference type="PANTHER" id="PTHR36741">
    <property type="entry name" value="OS07G0100500 PROTEIN"/>
    <property type="match status" value="1"/>
</dbReference>
<dbReference type="EMBL" id="WOCE01000017">
    <property type="protein sequence ID" value="KAE9596180.1"/>
    <property type="molecule type" value="Genomic_DNA"/>
</dbReference>
<proteinExistence type="predicted"/>
<keyword evidence="2" id="KW-1185">Reference proteome</keyword>
<name>A0A6A4P3U0_LUPAL</name>
<accession>A0A6A4P3U0</accession>
<gene>
    <name evidence="1" type="ORF">Lalb_Chr17g0346611</name>
</gene>
<evidence type="ECO:0000313" key="2">
    <source>
        <dbReference type="Proteomes" id="UP000447434"/>
    </source>
</evidence>
<evidence type="ECO:0000313" key="1">
    <source>
        <dbReference type="EMBL" id="KAE9596180.1"/>
    </source>
</evidence>
<reference evidence="2" key="1">
    <citation type="journal article" date="2020" name="Nat. Commun.">
        <title>Genome sequence of the cluster root forming white lupin.</title>
        <authorList>
            <person name="Hufnagel B."/>
            <person name="Marques A."/>
            <person name="Soriano A."/>
            <person name="Marques L."/>
            <person name="Divol F."/>
            <person name="Doumas P."/>
            <person name="Sallet E."/>
            <person name="Mancinotti D."/>
            <person name="Carrere S."/>
            <person name="Marande W."/>
            <person name="Arribat S."/>
            <person name="Keller J."/>
            <person name="Huneau C."/>
            <person name="Blein T."/>
            <person name="Aime D."/>
            <person name="Laguerre M."/>
            <person name="Taylor J."/>
            <person name="Schubert V."/>
            <person name="Nelson M."/>
            <person name="Geu-Flores F."/>
            <person name="Crespi M."/>
            <person name="Gallardo-Guerrero K."/>
            <person name="Delaux P.-M."/>
            <person name="Salse J."/>
            <person name="Berges H."/>
            <person name="Guyot R."/>
            <person name="Gouzy J."/>
            <person name="Peret B."/>
        </authorList>
    </citation>
    <scope>NUCLEOTIDE SEQUENCE [LARGE SCALE GENOMIC DNA]</scope>
    <source>
        <strain evidence="2">cv. Amiga</strain>
    </source>
</reference>
<sequence length="135" mass="15056">MLTILHRRTVPLRAENGGSTSDVRLTERLTDILIDEGDSDLLIQQTNREENLLLWLQALDMQVMGACLADEQLKPLLKMNAPCGFAEDPLLIQLSQHFEPSEVGMLARCFCVPLVSIRVGKINNDGTRLCPTANR</sequence>
<dbReference type="PANTHER" id="PTHR36741:SF1">
    <property type="entry name" value="OS07G0100500 PROTEIN"/>
    <property type="match status" value="1"/>
</dbReference>